<organism evidence="9 10">
    <name type="scientific">Nocardioides islandensis</name>
    <dbReference type="NCBI Taxonomy" id="433663"/>
    <lineage>
        <taxon>Bacteria</taxon>
        <taxon>Bacillati</taxon>
        <taxon>Actinomycetota</taxon>
        <taxon>Actinomycetes</taxon>
        <taxon>Propionibacteriales</taxon>
        <taxon>Nocardioidaceae</taxon>
        <taxon>Nocardioides</taxon>
    </lineage>
</organism>
<comment type="similarity">
    <text evidence="1">Belongs to the sigma-70 factor family. ECF subfamily.</text>
</comment>
<dbReference type="GO" id="GO:0003677">
    <property type="term" value="F:DNA binding"/>
    <property type="evidence" value="ECO:0007669"/>
    <property type="project" value="UniProtKB-KW"/>
</dbReference>
<accession>A0A930VHX6</accession>
<dbReference type="InterPro" id="IPR013249">
    <property type="entry name" value="RNA_pol_sigma70_r4_t2"/>
</dbReference>
<evidence type="ECO:0000313" key="10">
    <source>
        <dbReference type="Proteomes" id="UP000640489"/>
    </source>
</evidence>
<feature type="domain" description="RNA polymerase sigma-70 region 2" evidence="7">
    <location>
        <begin position="21"/>
        <end position="85"/>
    </location>
</feature>
<sequence>MDDGEAIARSVDDPAEFGVVYDRYADDVHRFVLRRLGADLADDVTAETFATALRYRARYDATRPNARPWLFGIAANLVGKHRRTEVRGLRAVARLGADPIARTWAPDGVEERVVASSAGPALATALAKLAPGDRHVLLLVAWADLTYAEVAEALDLPVGTVRSRLHRARQAVRRSLTHDPTSSPLPKEAPTWTR</sequence>
<dbReference type="Pfam" id="PF08281">
    <property type="entry name" value="Sigma70_r4_2"/>
    <property type="match status" value="1"/>
</dbReference>
<dbReference type="CDD" id="cd06171">
    <property type="entry name" value="Sigma70_r4"/>
    <property type="match status" value="1"/>
</dbReference>
<evidence type="ECO:0000313" key="9">
    <source>
        <dbReference type="EMBL" id="MBF4765080.1"/>
    </source>
</evidence>
<name>A0A930VHX6_9ACTN</name>
<dbReference type="InterPro" id="IPR007627">
    <property type="entry name" value="RNA_pol_sigma70_r2"/>
</dbReference>
<dbReference type="AlphaFoldDB" id="A0A930VHX6"/>
<dbReference type="EMBL" id="JADKPN010000013">
    <property type="protein sequence ID" value="MBF4765080.1"/>
    <property type="molecule type" value="Genomic_DNA"/>
</dbReference>
<keyword evidence="3" id="KW-0731">Sigma factor</keyword>
<dbReference type="NCBIfam" id="TIGR02937">
    <property type="entry name" value="sigma70-ECF"/>
    <property type="match status" value="1"/>
</dbReference>
<dbReference type="InterPro" id="IPR039425">
    <property type="entry name" value="RNA_pol_sigma-70-like"/>
</dbReference>
<proteinExistence type="inferred from homology"/>
<dbReference type="SUPFAM" id="SSF88946">
    <property type="entry name" value="Sigma2 domain of RNA polymerase sigma factors"/>
    <property type="match status" value="1"/>
</dbReference>
<dbReference type="RefSeq" id="WP_194708271.1">
    <property type="nucleotide sequence ID" value="NZ_JADKPN010000013.1"/>
</dbReference>
<evidence type="ECO:0000259" key="7">
    <source>
        <dbReference type="Pfam" id="PF04542"/>
    </source>
</evidence>
<evidence type="ECO:0000256" key="5">
    <source>
        <dbReference type="ARBA" id="ARBA00023163"/>
    </source>
</evidence>
<evidence type="ECO:0000259" key="8">
    <source>
        <dbReference type="Pfam" id="PF08281"/>
    </source>
</evidence>
<dbReference type="InterPro" id="IPR014284">
    <property type="entry name" value="RNA_pol_sigma-70_dom"/>
</dbReference>
<evidence type="ECO:0000256" key="6">
    <source>
        <dbReference type="SAM" id="MobiDB-lite"/>
    </source>
</evidence>
<dbReference type="Proteomes" id="UP000640489">
    <property type="component" value="Unassembled WGS sequence"/>
</dbReference>
<dbReference type="Gene3D" id="1.10.1740.10">
    <property type="match status" value="1"/>
</dbReference>
<evidence type="ECO:0000256" key="2">
    <source>
        <dbReference type="ARBA" id="ARBA00023015"/>
    </source>
</evidence>
<gene>
    <name evidence="9" type="ORF">ISU07_18260</name>
</gene>
<keyword evidence="2" id="KW-0805">Transcription regulation</keyword>
<dbReference type="PANTHER" id="PTHR43133">
    <property type="entry name" value="RNA POLYMERASE ECF-TYPE SIGMA FACTO"/>
    <property type="match status" value="1"/>
</dbReference>
<feature type="domain" description="RNA polymerase sigma factor 70 region 4 type 2" evidence="8">
    <location>
        <begin position="121"/>
        <end position="171"/>
    </location>
</feature>
<dbReference type="GO" id="GO:0016987">
    <property type="term" value="F:sigma factor activity"/>
    <property type="evidence" value="ECO:0007669"/>
    <property type="project" value="UniProtKB-KW"/>
</dbReference>
<evidence type="ECO:0000256" key="3">
    <source>
        <dbReference type="ARBA" id="ARBA00023082"/>
    </source>
</evidence>
<dbReference type="Gene3D" id="1.10.10.10">
    <property type="entry name" value="Winged helix-like DNA-binding domain superfamily/Winged helix DNA-binding domain"/>
    <property type="match status" value="1"/>
</dbReference>
<dbReference type="Pfam" id="PF04542">
    <property type="entry name" value="Sigma70_r2"/>
    <property type="match status" value="1"/>
</dbReference>
<dbReference type="InterPro" id="IPR013324">
    <property type="entry name" value="RNA_pol_sigma_r3/r4-like"/>
</dbReference>
<reference evidence="9" key="1">
    <citation type="submission" date="2020-11" db="EMBL/GenBank/DDBJ databases">
        <title>Nocardioides sp. nov., isolated from Soil of Cynanchum wilfordii Hemsley rhizosphere.</title>
        <authorList>
            <person name="Lee J.-S."/>
            <person name="Suh M.K."/>
            <person name="Kim J.-S."/>
        </authorList>
    </citation>
    <scope>NUCLEOTIDE SEQUENCE</scope>
    <source>
        <strain evidence="9">KCTC 19275</strain>
    </source>
</reference>
<evidence type="ECO:0000256" key="4">
    <source>
        <dbReference type="ARBA" id="ARBA00023125"/>
    </source>
</evidence>
<comment type="caution">
    <text evidence="9">The sequence shown here is derived from an EMBL/GenBank/DDBJ whole genome shotgun (WGS) entry which is preliminary data.</text>
</comment>
<dbReference type="InterPro" id="IPR013325">
    <property type="entry name" value="RNA_pol_sigma_r2"/>
</dbReference>
<dbReference type="PANTHER" id="PTHR43133:SF8">
    <property type="entry name" value="RNA POLYMERASE SIGMA FACTOR HI_1459-RELATED"/>
    <property type="match status" value="1"/>
</dbReference>
<dbReference type="InterPro" id="IPR036388">
    <property type="entry name" value="WH-like_DNA-bd_sf"/>
</dbReference>
<dbReference type="SUPFAM" id="SSF88659">
    <property type="entry name" value="Sigma3 and sigma4 domains of RNA polymerase sigma factors"/>
    <property type="match status" value="1"/>
</dbReference>
<feature type="region of interest" description="Disordered" evidence="6">
    <location>
        <begin position="172"/>
        <end position="194"/>
    </location>
</feature>
<keyword evidence="4" id="KW-0238">DNA-binding</keyword>
<protein>
    <submittedName>
        <fullName evidence="9">RNA polymerase sigma factor</fullName>
    </submittedName>
</protein>
<evidence type="ECO:0000256" key="1">
    <source>
        <dbReference type="ARBA" id="ARBA00010641"/>
    </source>
</evidence>
<keyword evidence="5" id="KW-0804">Transcription</keyword>
<dbReference type="GO" id="GO:0006352">
    <property type="term" value="P:DNA-templated transcription initiation"/>
    <property type="evidence" value="ECO:0007669"/>
    <property type="project" value="InterPro"/>
</dbReference>
<keyword evidence="10" id="KW-1185">Reference proteome</keyword>